<evidence type="ECO:0000313" key="10">
    <source>
        <dbReference type="EMBL" id="ODS23094.1"/>
    </source>
</evidence>
<reference evidence="10 11" key="1">
    <citation type="journal article" date="2016" name="Appl. Environ. Microbiol.">
        <title>Lack of Overt Genome Reduction in the Bryostatin-Producing Bryozoan Symbiont "Candidatus Endobugula sertula".</title>
        <authorList>
            <person name="Miller I.J."/>
            <person name="Vanee N."/>
            <person name="Fong S.S."/>
            <person name="Lim-Fong G.E."/>
            <person name="Kwan J.C."/>
        </authorList>
    </citation>
    <scope>NUCLEOTIDE SEQUENCE [LARGE SCALE GENOMIC DNA]</scope>
    <source>
        <strain evidence="10">AB1-4</strain>
    </source>
</reference>
<evidence type="ECO:0000256" key="7">
    <source>
        <dbReference type="ARBA" id="ARBA00048478"/>
    </source>
</evidence>
<dbReference type="AlphaFoldDB" id="A0A1D2QNG6"/>
<dbReference type="GO" id="GO:0005524">
    <property type="term" value="F:ATP binding"/>
    <property type="evidence" value="ECO:0007669"/>
    <property type="project" value="UniProtKB-UniRule"/>
</dbReference>
<sequence length="224" mass="24389">MVPVITIDGPSGSGKGTICQRLSEKLGFHLLDSGALYRLTAVASMRQGVDLHDISATADIARHLNVVFEPSNQGVVVLLDNRDVTSEIRQEKASQGASIVAAHIPVRQALLVRQRAFREPPGLVADGRDMGTTVFPDAVVKIFLTASPEERAKRRYNQLIERGDSVTLRALLDSIKARDERDMQRSASPLKAAQDALEIDSTKMTISAVLEKVVSLVQQRIGLI</sequence>
<organism evidence="10 11">
    <name type="scientific">Candidatus Endobugula sertula</name>
    <name type="common">Bugula neritina bacterial symbiont</name>
    <dbReference type="NCBI Taxonomy" id="62101"/>
    <lineage>
        <taxon>Bacteria</taxon>
        <taxon>Pseudomonadati</taxon>
        <taxon>Pseudomonadota</taxon>
        <taxon>Gammaproteobacteria</taxon>
        <taxon>Cellvibrionales</taxon>
        <taxon>Cellvibrionaceae</taxon>
        <taxon>Candidatus Endobugula</taxon>
    </lineage>
</organism>
<keyword evidence="3 8" id="KW-0547">Nucleotide-binding</keyword>
<evidence type="ECO:0000256" key="3">
    <source>
        <dbReference type="ARBA" id="ARBA00022741"/>
    </source>
</evidence>
<dbReference type="Proteomes" id="UP000242502">
    <property type="component" value="Unassembled WGS sequence"/>
</dbReference>
<comment type="catalytic activity">
    <reaction evidence="6 8">
        <text>dCMP + ATP = dCDP + ADP</text>
        <dbReference type="Rhea" id="RHEA:25094"/>
        <dbReference type="ChEBI" id="CHEBI:30616"/>
        <dbReference type="ChEBI" id="CHEBI:57566"/>
        <dbReference type="ChEBI" id="CHEBI:58593"/>
        <dbReference type="ChEBI" id="CHEBI:456216"/>
        <dbReference type="EC" id="2.7.4.25"/>
    </reaction>
</comment>
<evidence type="ECO:0000256" key="2">
    <source>
        <dbReference type="ARBA" id="ARBA00022679"/>
    </source>
</evidence>
<keyword evidence="5 8" id="KW-0067">ATP-binding</keyword>
<comment type="caution">
    <text evidence="10">The sequence shown here is derived from an EMBL/GenBank/DDBJ whole genome shotgun (WGS) entry which is preliminary data.</text>
</comment>
<dbReference type="Pfam" id="PF02224">
    <property type="entry name" value="Cytidylate_kin"/>
    <property type="match status" value="1"/>
</dbReference>
<dbReference type="NCBIfam" id="TIGR00017">
    <property type="entry name" value="cmk"/>
    <property type="match status" value="1"/>
</dbReference>
<name>A0A1D2QNG6_9GAMM</name>
<feature type="domain" description="Cytidylate kinase" evidence="9">
    <location>
        <begin position="5"/>
        <end position="219"/>
    </location>
</feature>
<protein>
    <recommendedName>
        <fullName evidence="8">Cytidylate kinase</fullName>
        <shortName evidence="8">CK</shortName>
        <ecNumber evidence="8">2.7.4.25</ecNumber>
    </recommendedName>
    <alternativeName>
        <fullName evidence="8">Cytidine monophosphate kinase</fullName>
        <shortName evidence="8">CMP kinase</shortName>
    </alternativeName>
</protein>
<evidence type="ECO:0000256" key="5">
    <source>
        <dbReference type="ARBA" id="ARBA00022840"/>
    </source>
</evidence>
<evidence type="ECO:0000313" key="11">
    <source>
        <dbReference type="Proteomes" id="UP000242502"/>
    </source>
</evidence>
<keyword evidence="8" id="KW-0963">Cytoplasm</keyword>
<keyword evidence="2 8" id="KW-0808">Transferase</keyword>
<dbReference type="Gene3D" id="3.40.50.300">
    <property type="entry name" value="P-loop containing nucleotide triphosphate hydrolases"/>
    <property type="match status" value="1"/>
</dbReference>
<dbReference type="GO" id="GO:0036431">
    <property type="term" value="F:dCMP kinase activity"/>
    <property type="evidence" value="ECO:0007669"/>
    <property type="project" value="InterPro"/>
</dbReference>
<evidence type="ECO:0000259" key="9">
    <source>
        <dbReference type="Pfam" id="PF02224"/>
    </source>
</evidence>
<proteinExistence type="inferred from homology"/>
<evidence type="ECO:0000256" key="4">
    <source>
        <dbReference type="ARBA" id="ARBA00022777"/>
    </source>
</evidence>
<comment type="subcellular location">
    <subcellularLocation>
        <location evidence="8">Cytoplasm</location>
    </subcellularLocation>
</comment>
<dbReference type="EC" id="2.7.4.25" evidence="8"/>
<evidence type="ECO:0000256" key="1">
    <source>
        <dbReference type="ARBA" id="ARBA00009427"/>
    </source>
</evidence>
<dbReference type="InterPro" id="IPR003136">
    <property type="entry name" value="Cytidylate_kin"/>
</dbReference>
<comment type="catalytic activity">
    <reaction evidence="7 8">
        <text>CMP + ATP = CDP + ADP</text>
        <dbReference type="Rhea" id="RHEA:11600"/>
        <dbReference type="ChEBI" id="CHEBI:30616"/>
        <dbReference type="ChEBI" id="CHEBI:58069"/>
        <dbReference type="ChEBI" id="CHEBI:60377"/>
        <dbReference type="ChEBI" id="CHEBI:456216"/>
        <dbReference type="EC" id="2.7.4.25"/>
    </reaction>
</comment>
<dbReference type="InterPro" id="IPR011994">
    <property type="entry name" value="Cytidylate_kinase_dom"/>
</dbReference>
<evidence type="ECO:0000256" key="6">
    <source>
        <dbReference type="ARBA" id="ARBA00047615"/>
    </source>
</evidence>
<dbReference type="InterPro" id="IPR027417">
    <property type="entry name" value="P-loop_NTPase"/>
</dbReference>
<gene>
    <name evidence="8" type="primary">cmk</name>
    <name evidence="10" type="ORF">AB835_10575</name>
</gene>
<dbReference type="STRING" id="62101.AB835_10575"/>
<comment type="similarity">
    <text evidence="1 8">Belongs to the cytidylate kinase family. Type 1 subfamily.</text>
</comment>
<accession>A0A1D2QNG6</accession>
<dbReference type="GO" id="GO:0005829">
    <property type="term" value="C:cytosol"/>
    <property type="evidence" value="ECO:0007669"/>
    <property type="project" value="TreeGrafter"/>
</dbReference>
<keyword evidence="4 8" id="KW-0418">Kinase</keyword>
<feature type="binding site" evidence="8">
    <location>
        <begin position="9"/>
        <end position="17"/>
    </location>
    <ligand>
        <name>ATP</name>
        <dbReference type="ChEBI" id="CHEBI:30616"/>
    </ligand>
</feature>
<dbReference type="EMBL" id="MDLC01000039">
    <property type="protein sequence ID" value="ODS23094.1"/>
    <property type="molecule type" value="Genomic_DNA"/>
</dbReference>
<dbReference type="PANTHER" id="PTHR21299">
    <property type="entry name" value="CYTIDYLATE KINASE/PANTOATE-BETA-ALANINE LIGASE"/>
    <property type="match status" value="1"/>
</dbReference>
<dbReference type="CDD" id="cd02020">
    <property type="entry name" value="CMPK"/>
    <property type="match status" value="1"/>
</dbReference>
<dbReference type="GO" id="GO:0036430">
    <property type="term" value="F:CMP kinase activity"/>
    <property type="evidence" value="ECO:0007669"/>
    <property type="project" value="RHEA"/>
</dbReference>
<dbReference type="GO" id="GO:0015949">
    <property type="term" value="P:nucleobase-containing small molecule interconversion"/>
    <property type="evidence" value="ECO:0007669"/>
    <property type="project" value="TreeGrafter"/>
</dbReference>
<dbReference type="HAMAP" id="MF_00238">
    <property type="entry name" value="Cytidyl_kinase_type1"/>
    <property type="match status" value="1"/>
</dbReference>
<evidence type="ECO:0000256" key="8">
    <source>
        <dbReference type="HAMAP-Rule" id="MF_00238"/>
    </source>
</evidence>
<dbReference type="GO" id="GO:0006220">
    <property type="term" value="P:pyrimidine nucleotide metabolic process"/>
    <property type="evidence" value="ECO:0007669"/>
    <property type="project" value="UniProtKB-UniRule"/>
</dbReference>
<dbReference type="SUPFAM" id="SSF52540">
    <property type="entry name" value="P-loop containing nucleoside triphosphate hydrolases"/>
    <property type="match status" value="1"/>
</dbReference>
<dbReference type="PANTHER" id="PTHR21299:SF2">
    <property type="entry name" value="CYTIDYLATE KINASE"/>
    <property type="match status" value="1"/>
</dbReference>